<keyword evidence="3" id="KW-1185">Reference proteome</keyword>
<comment type="caution">
    <text evidence="2">The sequence shown here is derived from an EMBL/GenBank/DDBJ whole genome shotgun (WGS) entry which is preliminary data.</text>
</comment>
<feature type="non-terminal residue" evidence="2">
    <location>
        <position position="165"/>
    </location>
</feature>
<keyword evidence="1" id="KW-1133">Transmembrane helix</keyword>
<keyword evidence="1" id="KW-0812">Transmembrane</keyword>
<feature type="transmembrane region" description="Helical" evidence="1">
    <location>
        <begin position="50"/>
        <end position="70"/>
    </location>
</feature>
<evidence type="ECO:0000313" key="2">
    <source>
        <dbReference type="EMBL" id="GMT30628.1"/>
    </source>
</evidence>
<evidence type="ECO:0000256" key="1">
    <source>
        <dbReference type="SAM" id="Phobius"/>
    </source>
</evidence>
<proteinExistence type="predicted"/>
<protein>
    <submittedName>
        <fullName evidence="2">Uncharacterized protein</fullName>
    </submittedName>
</protein>
<evidence type="ECO:0000313" key="3">
    <source>
        <dbReference type="Proteomes" id="UP001432322"/>
    </source>
</evidence>
<dbReference type="AlphaFoldDB" id="A0AAV5WJY7"/>
<keyword evidence="1" id="KW-0472">Membrane</keyword>
<dbReference type="EMBL" id="BTSY01000005">
    <property type="protein sequence ID" value="GMT30628.1"/>
    <property type="molecule type" value="Genomic_DNA"/>
</dbReference>
<sequence>VQGEYLGKMDGSYTQRLAYECAKRVVISTTLSAFFFLQEAVPHSTDSVGIFILVCSFVSANLLFFTFSLVSANFEHSRRINVIAYLIGIVAAIGIIYYGILLRGLPAFPAEKRTFQTAAAVSGACLITFAIAVAAAAAAASAAPQRPYWRQSEMERLRELARNDP</sequence>
<accession>A0AAV5WJY7</accession>
<feature type="transmembrane region" description="Helical" evidence="1">
    <location>
        <begin position="82"/>
        <end position="100"/>
    </location>
</feature>
<name>A0AAV5WJY7_9BILA</name>
<feature type="non-terminal residue" evidence="2">
    <location>
        <position position="1"/>
    </location>
</feature>
<feature type="transmembrane region" description="Helical" evidence="1">
    <location>
        <begin position="120"/>
        <end position="143"/>
    </location>
</feature>
<organism evidence="2 3">
    <name type="scientific">Pristionchus fissidentatus</name>
    <dbReference type="NCBI Taxonomy" id="1538716"/>
    <lineage>
        <taxon>Eukaryota</taxon>
        <taxon>Metazoa</taxon>
        <taxon>Ecdysozoa</taxon>
        <taxon>Nematoda</taxon>
        <taxon>Chromadorea</taxon>
        <taxon>Rhabditida</taxon>
        <taxon>Rhabditina</taxon>
        <taxon>Diplogasteromorpha</taxon>
        <taxon>Diplogasteroidea</taxon>
        <taxon>Neodiplogasteridae</taxon>
        <taxon>Pristionchus</taxon>
    </lineage>
</organism>
<dbReference type="Proteomes" id="UP001432322">
    <property type="component" value="Unassembled WGS sequence"/>
</dbReference>
<gene>
    <name evidence="2" type="ORF">PFISCL1PPCAC_21925</name>
</gene>
<reference evidence="2" key="1">
    <citation type="submission" date="2023-10" db="EMBL/GenBank/DDBJ databases">
        <title>Genome assembly of Pristionchus species.</title>
        <authorList>
            <person name="Yoshida K."/>
            <person name="Sommer R.J."/>
        </authorList>
    </citation>
    <scope>NUCLEOTIDE SEQUENCE</scope>
    <source>
        <strain evidence="2">RS5133</strain>
    </source>
</reference>
<feature type="transmembrane region" description="Helical" evidence="1">
    <location>
        <begin position="21"/>
        <end position="38"/>
    </location>
</feature>